<dbReference type="Gene3D" id="3.40.50.1110">
    <property type="entry name" value="SGNH hydrolase"/>
    <property type="match status" value="1"/>
</dbReference>
<gene>
    <name evidence="4" type="ORF">FYJ51_08085</name>
</gene>
<sequence>MKPIEFHAHGKKYQLKPAGLIILILAILIAVFLVLISVRNFKHRNARETALPSASAVPSSDASAEIIQEGEFDGTLLPETEDAGKDYVDSTLFLGDSNTARFLKVTDSEGNTFTKLNNTIGVVGMGIDAISTLPCMDFSTGRYTMPQSVKILQPERVIITFGTNNLSGTSTDASDFITRYTAQIEAVESAYPSADIIINSIPPIGRVNQYPNVSMKQIDAYNKAIAEMCQKYGWKFLNSSETLKDASTGYARDGYTVSDGLHLSSEGLEALFFYIRTHAWITEDDRPKPLASIPTVIGVPDGLIQINPLNEETFTEDPASDWTPAPEQTEQPVSVPETSAPAPTPTPTPVETPAPATVPTPDCSNAGTYDSSTGSCVCNPGYHVENQTSCVIDPTPVPSAVPEPTAVPDTAAQVQTEGTGTEPETGNTEN</sequence>
<accession>A0A7X2NSU4</accession>
<dbReference type="SUPFAM" id="SSF52266">
    <property type="entry name" value="SGNH hydrolase"/>
    <property type="match status" value="1"/>
</dbReference>
<dbReference type="Proteomes" id="UP000461880">
    <property type="component" value="Unassembled WGS sequence"/>
</dbReference>
<organism evidence="4 5">
    <name type="scientific">Stecheria intestinalis</name>
    <dbReference type="NCBI Taxonomy" id="2606630"/>
    <lineage>
        <taxon>Bacteria</taxon>
        <taxon>Bacillati</taxon>
        <taxon>Bacillota</taxon>
        <taxon>Erysipelotrichia</taxon>
        <taxon>Erysipelotrichales</taxon>
        <taxon>Erysipelotrichaceae</taxon>
        <taxon>Stecheria</taxon>
    </lineage>
</organism>
<keyword evidence="2" id="KW-0812">Transmembrane</keyword>
<evidence type="ECO:0000256" key="2">
    <source>
        <dbReference type="SAM" id="Phobius"/>
    </source>
</evidence>
<keyword evidence="2" id="KW-1133">Transmembrane helix</keyword>
<feature type="compositionally biased region" description="Low complexity" evidence="1">
    <location>
        <begin position="416"/>
        <end position="430"/>
    </location>
</feature>
<feature type="transmembrane region" description="Helical" evidence="2">
    <location>
        <begin position="20"/>
        <end position="38"/>
    </location>
</feature>
<dbReference type="InterPro" id="IPR036514">
    <property type="entry name" value="SGNH_hydro_sf"/>
</dbReference>
<dbReference type="RefSeq" id="WP_154504862.1">
    <property type="nucleotide sequence ID" value="NZ_VUMN01000018.1"/>
</dbReference>
<dbReference type="AlphaFoldDB" id="A0A7X2NSU4"/>
<comment type="caution">
    <text evidence="4">The sequence shown here is derived from an EMBL/GenBank/DDBJ whole genome shotgun (WGS) entry which is preliminary data.</text>
</comment>
<evidence type="ECO:0000256" key="1">
    <source>
        <dbReference type="SAM" id="MobiDB-lite"/>
    </source>
</evidence>
<dbReference type="InterPro" id="IPR013830">
    <property type="entry name" value="SGNH_hydro"/>
</dbReference>
<protein>
    <recommendedName>
        <fullName evidence="3">SGNH hydrolase-type esterase domain-containing protein</fullName>
    </recommendedName>
</protein>
<dbReference type="Pfam" id="PF13472">
    <property type="entry name" value="Lipase_GDSL_2"/>
    <property type="match status" value="1"/>
</dbReference>
<keyword evidence="2" id="KW-0472">Membrane</keyword>
<feature type="region of interest" description="Disordered" evidence="1">
    <location>
        <begin position="314"/>
        <end position="365"/>
    </location>
</feature>
<feature type="compositionally biased region" description="Pro residues" evidence="1">
    <location>
        <begin position="342"/>
        <end position="358"/>
    </location>
</feature>
<evidence type="ECO:0000313" key="4">
    <source>
        <dbReference type="EMBL" id="MSS58867.1"/>
    </source>
</evidence>
<keyword evidence="5" id="KW-1185">Reference proteome</keyword>
<feature type="region of interest" description="Disordered" evidence="1">
    <location>
        <begin position="394"/>
        <end position="430"/>
    </location>
</feature>
<reference evidence="4 5" key="1">
    <citation type="submission" date="2019-08" db="EMBL/GenBank/DDBJ databases">
        <title>In-depth cultivation of the pig gut microbiome towards novel bacterial diversity and tailored functional studies.</title>
        <authorList>
            <person name="Wylensek D."/>
            <person name="Hitch T.C.A."/>
            <person name="Clavel T."/>
        </authorList>
    </citation>
    <scope>NUCLEOTIDE SEQUENCE [LARGE SCALE GENOMIC DNA]</scope>
    <source>
        <strain evidence="4 5">Oil+RF-744-GAM-WT-6</strain>
    </source>
</reference>
<evidence type="ECO:0000313" key="5">
    <source>
        <dbReference type="Proteomes" id="UP000461880"/>
    </source>
</evidence>
<dbReference type="EMBL" id="VUMN01000018">
    <property type="protein sequence ID" value="MSS58867.1"/>
    <property type="molecule type" value="Genomic_DNA"/>
</dbReference>
<feature type="domain" description="SGNH hydrolase-type esterase" evidence="3">
    <location>
        <begin position="93"/>
        <end position="267"/>
    </location>
</feature>
<proteinExistence type="predicted"/>
<evidence type="ECO:0000259" key="3">
    <source>
        <dbReference type="Pfam" id="PF13472"/>
    </source>
</evidence>
<name>A0A7X2NSU4_9FIRM</name>